<organism evidence="4 5">
    <name type="scientific">Exophiala aquamarina CBS 119918</name>
    <dbReference type="NCBI Taxonomy" id="1182545"/>
    <lineage>
        <taxon>Eukaryota</taxon>
        <taxon>Fungi</taxon>
        <taxon>Dikarya</taxon>
        <taxon>Ascomycota</taxon>
        <taxon>Pezizomycotina</taxon>
        <taxon>Eurotiomycetes</taxon>
        <taxon>Chaetothyriomycetidae</taxon>
        <taxon>Chaetothyriales</taxon>
        <taxon>Herpotrichiellaceae</taxon>
        <taxon>Exophiala</taxon>
    </lineage>
</organism>
<dbReference type="Pfam" id="PF03707">
    <property type="entry name" value="MHYT"/>
    <property type="match status" value="2"/>
</dbReference>
<feature type="transmembrane region" description="Helical" evidence="2">
    <location>
        <begin position="223"/>
        <end position="246"/>
    </location>
</feature>
<evidence type="ECO:0000256" key="1">
    <source>
        <dbReference type="SAM" id="MobiDB-lite"/>
    </source>
</evidence>
<dbReference type="InterPro" id="IPR005330">
    <property type="entry name" value="MHYT_dom"/>
</dbReference>
<feature type="transmembrane region" description="Helical" evidence="2">
    <location>
        <begin position="12"/>
        <end position="33"/>
    </location>
</feature>
<comment type="caution">
    <text evidence="4">The sequence shown here is derived from an EMBL/GenBank/DDBJ whole genome shotgun (WGS) entry which is preliminary data.</text>
</comment>
<keyword evidence="2" id="KW-0812">Transmembrane</keyword>
<dbReference type="PROSITE" id="PS50924">
    <property type="entry name" value="MHYT"/>
    <property type="match status" value="1"/>
</dbReference>
<dbReference type="EMBL" id="AMGV01000007">
    <property type="protein sequence ID" value="KEF55524.1"/>
    <property type="molecule type" value="Genomic_DNA"/>
</dbReference>
<name>A0A072P5Y8_9EURO</name>
<reference evidence="4 5" key="1">
    <citation type="submission" date="2013-03" db="EMBL/GenBank/DDBJ databases">
        <title>The Genome Sequence of Exophiala aquamarina CBS 119918.</title>
        <authorList>
            <consortium name="The Broad Institute Genomics Platform"/>
            <person name="Cuomo C."/>
            <person name="de Hoog S."/>
            <person name="Gorbushina A."/>
            <person name="Walker B."/>
            <person name="Young S.K."/>
            <person name="Zeng Q."/>
            <person name="Gargeya S."/>
            <person name="Fitzgerald M."/>
            <person name="Haas B."/>
            <person name="Abouelleil A."/>
            <person name="Allen A.W."/>
            <person name="Alvarado L."/>
            <person name="Arachchi H.M."/>
            <person name="Berlin A.M."/>
            <person name="Chapman S.B."/>
            <person name="Gainer-Dewar J."/>
            <person name="Goldberg J."/>
            <person name="Griggs A."/>
            <person name="Gujja S."/>
            <person name="Hansen M."/>
            <person name="Howarth C."/>
            <person name="Imamovic A."/>
            <person name="Ireland A."/>
            <person name="Larimer J."/>
            <person name="McCowan C."/>
            <person name="Murphy C."/>
            <person name="Pearson M."/>
            <person name="Poon T.W."/>
            <person name="Priest M."/>
            <person name="Roberts A."/>
            <person name="Saif S."/>
            <person name="Shea T."/>
            <person name="Sisk P."/>
            <person name="Sykes S."/>
            <person name="Wortman J."/>
            <person name="Nusbaum C."/>
            <person name="Birren B."/>
        </authorList>
    </citation>
    <scope>NUCLEOTIDE SEQUENCE [LARGE SCALE GENOMIC DNA]</scope>
    <source>
        <strain evidence="4 5">CBS 119918</strain>
    </source>
</reference>
<dbReference type="VEuPathDB" id="FungiDB:A1O9_08274"/>
<feature type="compositionally biased region" description="Polar residues" evidence="1">
    <location>
        <begin position="684"/>
        <end position="697"/>
    </location>
</feature>
<feature type="transmembrane region" description="Helical" evidence="2">
    <location>
        <begin position="120"/>
        <end position="141"/>
    </location>
</feature>
<keyword evidence="2" id="KW-1133">Transmembrane helix</keyword>
<evidence type="ECO:0000313" key="5">
    <source>
        <dbReference type="Proteomes" id="UP000027920"/>
    </source>
</evidence>
<protein>
    <recommendedName>
        <fullName evidence="3">MHYT domain-containing protein</fullName>
    </recommendedName>
</protein>
<feature type="transmembrane region" description="Helical" evidence="2">
    <location>
        <begin position="186"/>
        <end position="211"/>
    </location>
</feature>
<evidence type="ECO:0000313" key="4">
    <source>
        <dbReference type="EMBL" id="KEF55524.1"/>
    </source>
</evidence>
<feature type="transmembrane region" description="Helical" evidence="2">
    <location>
        <begin position="87"/>
        <end position="108"/>
    </location>
</feature>
<dbReference type="STRING" id="1182545.A0A072P5Y8"/>
<feature type="transmembrane region" description="Helical" evidence="2">
    <location>
        <begin position="153"/>
        <end position="174"/>
    </location>
</feature>
<feature type="region of interest" description="Disordered" evidence="1">
    <location>
        <begin position="675"/>
        <end position="707"/>
    </location>
</feature>
<gene>
    <name evidence="4" type="ORF">A1O9_08274</name>
</gene>
<dbReference type="RefSeq" id="XP_013258114.1">
    <property type="nucleotide sequence ID" value="XM_013402660.1"/>
</dbReference>
<dbReference type="PANTHER" id="PTHR35152">
    <property type="entry name" value="DOMAIN SIGNALLING PROTEIN, PUTATIVE (AFU_ORTHOLOGUE AFUA_5G11310)-RELATED"/>
    <property type="match status" value="1"/>
</dbReference>
<dbReference type="OrthoDB" id="264015at2759"/>
<dbReference type="GeneID" id="25283187"/>
<proteinExistence type="predicted"/>
<feature type="domain" description="MHYT" evidence="3">
    <location>
        <begin position="10"/>
        <end position="210"/>
    </location>
</feature>
<keyword evidence="2" id="KW-0472">Membrane</keyword>
<keyword evidence="5" id="KW-1185">Reference proteome</keyword>
<accession>A0A072P5Y8</accession>
<dbReference type="Proteomes" id="UP000027920">
    <property type="component" value="Unassembled WGS sequence"/>
</dbReference>
<evidence type="ECO:0000259" key="3">
    <source>
        <dbReference type="PROSITE" id="PS50924"/>
    </source>
</evidence>
<evidence type="ECO:0000256" key="2">
    <source>
        <dbReference type="SAM" id="Phobius"/>
    </source>
</evidence>
<dbReference type="PANTHER" id="PTHR35152:SF1">
    <property type="entry name" value="DOMAIN SIGNALLING PROTEIN, PUTATIVE (AFU_ORTHOLOGUE AFUA_5G11310)-RELATED"/>
    <property type="match status" value="1"/>
</dbReference>
<sequence>MEQVASEVSYAGWHIVLSFFTSLVGCVTTLELLQRRTSTKGVYNWFMLFGAAITMGGFGIWAMHFVAGNRAIVLERGDPQRQILYNPGFTALSFFIPIIVLVFAFYTLGVTDRARQLHVAVAACLTGAAVCGMHYLGQLGIENYHCSYRVQNVIGAAIISVIASYVALSVFFRLREAWTDSWWKRSLCGAVLAVAVSGMHWTAAAGTIYHWKGDIMVHGNSKLKTSIIASSLSIGSCLMLLVVAVIRSHNRRSARIKAQRLVLACAYFDENGHLMVTQEGVLLSEKITNQYVEKTFGEDELSRSRSTFLWVFKASRNWSILKELIPSMKEYLETDPTARRYRPGHSTPTLQDESSESSISFAPIFKQLFCVAAQQLAALVHEPLEKIGTLFEEPLDTGAIIVSTSTRLLDAGSTKNLSTTEPEAGSESQAITRGKYFFLTRQLNRSEVARFASLGYRFASIGQIAEPLAKSMQVNRDNMVAHIERMRLSSSPEHLLQPGLHLACFMLRPSMYKSFDVLVPKLRQNQLPYATVHSSAFSQGQMKSLRAFDDLPVREVMRVLANPSTGLELREESRWQLYNAFVKLLEIMGDTDTMMQAKFSTKEFHLPCRGGSDTTQNSCTFLTVRVIRNIHASSARKDLTYIPLAFFSAQQRVEALDAQDSIFALKVRGEFGHLLQGEPEKRNGPNSNRASRKSSLTEAGGMFGPPKWSPKYKNPLAHFRRSRRSDEATIFDHNRTTEDESDVELSGIRSMDGGTISPVEPQTPTTQCDMLDLRTEENERAGWVTELFALFRLGLDGWGSARRGGWKWDINVENSFEVRTKDQRPEPCGHA</sequence>
<dbReference type="AlphaFoldDB" id="A0A072P5Y8"/>
<dbReference type="HOGENOM" id="CLU_008375_2_0_1"/>
<feature type="transmembrane region" description="Helical" evidence="2">
    <location>
        <begin position="45"/>
        <end position="67"/>
    </location>
</feature>